<name>A0A0B7FWD8_THACB</name>
<sequence>MIDRLRAAGDQLRVALDNYFHVYSQFQKDCVRIKASGGGTLPLEIVQQLDTELGFISSYEPRIQQIRSVISSTRNYSSGIAPINTLPPEILTRIFHLTSPSDCGLHILCYDEMQYSRHPDYLAEVCTLWRRVAISAHILWVHIDLVPHQRYSKRLVNRAQTHVARSGKLPIQLHISSDDNFSFEYYGLYDFLQSISRRVESLELRVDGPFRGFHRGLFGALLHDHPTLTKLVLNSQGPYRNNFLVSDTYEPVGQEEDCWPLVLDCTKDDLENRFASLSVLESRGIFPLWTSTAYHGLADLRLLSTSEWSHIREEELINILISSPRLRILHFNLEIHDRVNREAVVPVSLKDLQVVRIFVEDCKADYLSPGSILRLLAPGSKPLRLCLSGHYSPEADSIMELDSFFARSRVSRFYTQNTFPPLNLLLRQAAHIECVVLEGIGYDDYLDPPATWLEIDQHASSPRLKSLDIFDSILSERELGLLVECCPSSTTLHYSTIGRVSRLLSPHELAERFTNVVVKGIFGAPSSNPTADWDILDSD</sequence>
<dbReference type="OrthoDB" id="3266451at2759"/>
<accession>A0A0B7FWD8</accession>
<proteinExistence type="predicted"/>
<dbReference type="AlphaFoldDB" id="A0A0B7FWD8"/>
<evidence type="ECO:0000313" key="1">
    <source>
        <dbReference type="EMBL" id="CEL61179.1"/>
    </source>
</evidence>
<gene>
    <name evidence="1" type="ORF">RSOLAG1IB_09821</name>
</gene>
<dbReference type="Proteomes" id="UP000059188">
    <property type="component" value="Unassembled WGS sequence"/>
</dbReference>
<organism evidence="1 2">
    <name type="scientific">Thanatephorus cucumeris (strain AG1-IB / isolate 7/3/14)</name>
    <name type="common">Lettuce bottom rot fungus</name>
    <name type="synonym">Rhizoctonia solani</name>
    <dbReference type="NCBI Taxonomy" id="1108050"/>
    <lineage>
        <taxon>Eukaryota</taxon>
        <taxon>Fungi</taxon>
        <taxon>Dikarya</taxon>
        <taxon>Basidiomycota</taxon>
        <taxon>Agaricomycotina</taxon>
        <taxon>Agaricomycetes</taxon>
        <taxon>Cantharellales</taxon>
        <taxon>Ceratobasidiaceae</taxon>
        <taxon>Rhizoctonia</taxon>
        <taxon>Rhizoctonia solani AG-1</taxon>
    </lineage>
</organism>
<dbReference type="STRING" id="1108050.A0A0B7FWD8"/>
<evidence type="ECO:0000313" key="2">
    <source>
        <dbReference type="Proteomes" id="UP000059188"/>
    </source>
</evidence>
<protein>
    <recommendedName>
        <fullName evidence="3">F-box domain-containing protein</fullName>
    </recommendedName>
</protein>
<reference evidence="1 2" key="1">
    <citation type="submission" date="2014-11" db="EMBL/GenBank/DDBJ databases">
        <authorList>
            <person name="Wibberg Daniel"/>
        </authorList>
    </citation>
    <scope>NUCLEOTIDE SEQUENCE [LARGE SCALE GENOMIC DNA]</scope>
    <source>
        <strain evidence="1">Rhizoctonia solani AG1-IB 7/3/14</strain>
    </source>
</reference>
<keyword evidence="2" id="KW-1185">Reference proteome</keyword>
<evidence type="ECO:0008006" key="3">
    <source>
        <dbReference type="Google" id="ProtNLM"/>
    </source>
</evidence>
<dbReference type="EMBL" id="LN679150">
    <property type="protein sequence ID" value="CEL61179.1"/>
    <property type="molecule type" value="Genomic_DNA"/>
</dbReference>